<dbReference type="InterPro" id="IPR000086">
    <property type="entry name" value="NUDIX_hydrolase_dom"/>
</dbReference>
<keyword evidence="3" id="KW-1185">Reference proteome</keyword>
<dbReference type="GO" id="GO:0016787">
    <property type="term" value="F:hydrolase activity"/>
    <property type="evidence" value="ECO:0007669"/>
    <property type="project" value="UniProtKB-KW"/>
</dbReference>
<protein>
    <submittedName>
        <fullName evidence="2">NUDIX hydrolase</fullName>
    </submittedName>
</protein>
<dbReference type="Pfam" id="PF00293">
    <property type="entry name" value="NUDIX"/>
    <property type="match status" value="1"/>
</dbReference>
<name>A0ABS8QA81_9BURK</name>
<sequence length="217" mass="23087">MSFAIHPKRDEYGRPVSLKAPSAATHPDSWHDPLHIATVVPGGAMPASLHGIAFTPWASAPVDDAGWSAVAGHDAPFDEPHFEPAPGKRVAAGVVIEEPDGRVWVVHPSNAFGGYPATFPKGTRDPDMSLRATAVREAWEESGLRVVLDGFLCDLVRSRSKTRYYLGRRVGGCPADMGWESQAVSLAPRTQLGALLVNPNDAPLVALLQTQAAGAMP</sequence>
<keyword evidence="2" id="KW-0378">Hydrolase</keyword>
<comment type="caution">
    <text evidence="2">The sequence shown here is derived from an EMBL/GenBank/DDBJ whole genome shotgun (WGS) entry which is preliminary data.</text>
</comment>
<feature type="domain" description="Nudix hydrolase" evidence="1">
    <location>
        <begin position="87"/>
        <end position="209"/>
    </location>
</feature>
<dbReference type="CDD" id="cd02883">
    <property type="entry name" value="NUDIX_Hydrolase"/>
    <property type="match status" value="1"/>
</dbReference>
<evidence type="ECO:0000259" key="1">
    <source>
        <dbReference type="PROSITE" id="PS51462"/>
    </source>
</evidence>
<proteinExistence type="predicted"/>
<reference evidence="2" key="1">
    <citation type="submission" date="2021-11" db="EMBL/GenBank/DDBJ databases">
        <title>The complete genome of Massilia sp sp. G4R7.</title>
        <authorList>
            <person name="Liu L."/>
            <person name="Yue J."/>
            <person name="Yuan J."/>
            <person name="Yang F."/>
            <person name="Li L."/>
        </authorList>
    </citation>
    <scope>NUCLEOTIDE SEQUENCE</scope>
    <source>
        <strain evidence="2">G4R7</strain>
    </source>
</reference>
<organism evidence="2 3">
    <name type="scientific">Massilia phyllostachyos</name>
    <dbReference type="NCBI Taxonomy" id="2898585"/>
    <lineage>
        <taxon>Bacteria</taxon>
        <taxon>Pseudomonadati</taxon>
        <taxon>Pseudomonadota</taxon>
        <taxon>Betaproteobacteria</taxon>
        <taxon>Burkholderiales</taxon>
        <taxon>Oxalobacteraceae</taxon>
        <taxon>Telluria group</taxon>
        <taxon>Massilia</taxon>
    </lineage>
</organism>
<accession>A0ABS8QA81</accession>
<evidence type="ECO:0000313" key="3">
    <source>
        <dbReference type="Proteomes" id="UP001179361"/>
    </source>
</evidence>
<evidence type="ECO:0000313" key="2">
    <source>
        <dbReference type="EMBL" id="MCD2518624.1"/>
    </source>
</evidence>
<dbReference type="InterPro" id="IPR015797">
    <property type="entry name" value="NUDIX_hydrolase-like_dom_sf"/>
</dbReference>
<dbReference type="Proteomes" id="UP001179361">
    <property type="component" value="Unassembled WGS sequence"/>
</dbReference>
<dbReference type="RefSeq" id="WP_231059909.1">
    <property type="nucleotide sequence ID" value="NZ_JAJNOC010000008.1"/>
</dbReference>
<dbReference type="Gene3D" id="3.90.79.10">
    <property type="entry name" value="Nucleoside Triphosphate Pyrophosphohydrolase"/>
    <property type="match status" value="1"/>
</dbReference>
<dbReference type="PROSITE" id="PS51462">
    <property type="entry name" value="NUDIX"/>
    <property type="match status" value="1"/>
</dbReference>
<dbReference type="EMBL" id="JAJNOC010000008">
    <property type="protein sequence ID" value="MCD2518624.1"/>
    <property type="molecule type" value="Genomic_DNA"/>
</dbReference>
<dbReference type="SUPFAM" id="SSF55811">
    <property type="entry name" value="Nudix"/>
    <property type="match status" value="1"/>
</dbReference>
<gene>
    <name evidence="2" type="ORF">LQ564_20200</name>
</gene>